<reference evidence="2 3" key="1">
    <citation type="submission" date="2015-12" db="EMBL/GenBank/DDBJ databases">
        <title>Dictyostelia acquired genes for synthesis and detection of signals that induce cell-type specialization by lateral gene transfer from prokaryotes.</title>
        <authorList>
            <person name="Gloeckner G."/>
            <person name="Schaap P."/>
        </authorList>
    </citation>
    <scope>NUCLEOTIDE SEQUENCE [LARGE SCALE GENOMIC DNA]</scope>
    <source>
        <strain evidence="2 3">TK</strain>
    </source>
</reference>
<dbReference type="FunCoup" id="A0A151ZJR8">
    <property type="interactions" value="425"/>
</dbReference>
<evidence type="ECO:0000313" key="2">
    <source>
        <dbReference type="EMBL" id="KYQ94149.1"/>
    </source>
</evidence>
<evidence type="ECO:0000256" key="1">
    <source>
        <dbReference type="SAM" id="SignalP"/>
    </source>
</evidence>
<gene>
    <name evidence="2" type="ORF">DLAC_04435</name>
</gene>
<dbReference type="EMBL" id="LODT01000022">
    <property type="protein sequence ID" value="KYQ94149.1"/>
    <property type="molecule type" value="Genomic_DNA"/>
</dbReference>
<feature type="signal peptide" evidence="1">
    <location>
        <begin position="1"/>
        <end position="19"/>
    </location>
</feature>
<dbReference type="InterPro" id="IPR040310">
    <property type="entry name" value="DDB_G0292248"/>
</dbReference>
<evidence type="ECO:0008006" key="4">
    <source>
        <dbReference type="Google" id="ProtNLM"/>
    </source>
</evidence>
<comment type="caution">
    <text evidence="2">The sequence shown here is derived from an EMBL/GenBank/DDBJ whole genome shotgun (WGS) entry which is preliminary data.</text>
</comment>
<keyword evidence="1" id="KW-0732">Signal</keyword>
<organism evidence="2 3">
    <name type="scientific">Tieghemostelium lacteum</name>
    <name type="common">Slime mold</name>
    <name type="synonym">Dictyostelium lacteum</name>
    <dbReference type="NCBI Taxonomy" id="361077"/>
    <lineage>
        <taxon>Eukaryota</taxon>
        <taxon>Amoebozoa</taxon>
        <taxon>Evosea</taxon>
        <taxon>Eumycetozoa</taxon>
        <taxon>Dictyostelia</taxon>
        <taxon>Dictyosteliales</taxon>
        <taxon>Raperosteliaceae</taxon>
        <taxon>Tieghemostelium</taxon>
    </lineage>
</organism>
<dbReference type="OMA" id="YENEQMF"/>
<dbReference type="Pfam" id="PF25544">
    <property type="entry name" value="Ependymin_amoebozoa"/>
    <property type="match status" value="1"/>
</dbReference>
<keyword evidence="3" id="KW-1185">Reference proteome</keyword>
<name>A0A151ZJR8_TIELA</name>
<dbReference type="InParanoid" id="A0A151ZJR8"/>
<dbReference type="Proteomes" id="UP000076078">
    <property type="component" value="Unassembled WGS sequence"/>
</dbReference>
<feature type="chain" id="PRO_5007593462" description="Carbohydrate binding domain-containing protein" evidence="1">
    <location>
        <begin position="20"/>
        <end position="220"/>
    </location>
</feature>
<accession>A0A151ZJR8</accession>
<evidence type="ECO:0000313" key="3">
    <source>
        <dbReference type="Proteomes" id="UP000076078"/>
    </source>
</evidence>
<proteinExistence type="predicted"/>
<sequence length="220" mass="24856">MLYKSLFVITVVFISIGNALFCERETKGFTSNVGIFSVNGYDIGQNGPSTYVEFSNITIDYKGVRLYSSYFITEGVNQFSGQMYAFNENKTVYIVVNGECSQLDLNFEIPVSLPKNESFVGIIKLGKFDTIGLEFTDFISPGTKSLLLYDDVKCAIVSITTENTDITNPGYSITNYYNFDYTPTYSDFQIPSECFYTEKSEDIQNSVRLPHVIDPFVKFI</sequence>
<dbReference type="OrthoDB" id="19902at2759"/>
<dbReference type="PANTHER" id="PTHR31648">
    <property type="entry name" value="TRANSMEMBRANE PROTEIN-RELATED"/>
    <property type="match status" value="1"/>
</dbReference>
<dbReference type="AlphaFoldDB" id="A0A151ZJR8"/>
<protein>
    <recommendedName>
        <fullName evidence="4">Carbohydrate binding domain-containing protein</fullName>
    </recommendedName>
</protein>